<feature type="region of interest" description="Disordered" evidence="1">
    <location>
        <begin position="191"/>
        <end position="219"/>
    </location>
</feature>
<dbReference type="EMBL" id="JAKWBI020000108">
    <property type="protein sequence ID" value="KAJ2902589.1"/>
    <property type="molecule type" value="Genomic_DNA"/>
</dbReference>
<evidence type="ECO:0000313" key="3">
    <source>
        <dbReference type="EMBL" id="KAJ2902589.1"/>
    </source>
</evidence>
<dbReference type="AlphaFoldDB" id="A0AAD5RZH9"/>
<gene>
    <name evidence="3" type="ORF">MKZ38_000350</name>
</gene>
<feature type="chain" id="PRO_5041990993" evidence="2">
    <location>
        <begin position="23"/>
        <end position="242"/>
    </location>
</feature>
<name>A0AAD5RZH9_9PEZI</name>
<reference evidence="3" key="1">
    <citation type="submission" date="2022-07" db="EMBL/GenBank/DDBJ databases">
        <title>Draft genome sequence of Zalerion maritima ATCC 34329, a (micro)plastics degrading marine fungus.</title>
        <authorList>
            <person name="Paco A."/>
            <person name="Goncalves M.F.M."/>
            <person name="Rocha-Santos T.A.P."/>
            <person name="Alves A."/>
        </authorList>
    </citation>
    <scope>NUCLEOTIDE SEQUENCE</scope>
    <source>
        <strain evidence="3">ATCC 34329</strain>
    </source>
</reference>
<organism evidence="3 4">
    <name type="scientific">Zalerion maritima</name>
    <dbReference type="NCBI Taxonomy" id="339359"/>
    <lineage>
        <taxon>Eukaryota</taxon>
        <taxon>Fungi</taxon>
        <taxon>Dikarya</taxon>
        <taxon>Ascomycota</taxon>
        <taxon>Pezizomycotina</taxon>
        <taxon>Sordariomycetes</taxon>
        <taxon>Lulworthiomycetidae</taxon>
        <taxon>Lulworthiales</taxon>
        <taxon>Lulworthiaceae</taxon>
        <taxon>Zalerion</taxon>
    </lineage>
</organism>
<evidence type="ECO:0000313" key="4">
    <source>
        <dbReference type="Proteomes" id="UP001201980"/>
    </source>
</evidence>
<dbReference type="PROSITE" id="PS51257">
    <property type="entry name" value="PROKAR_LIPOPROTEIN"/>
    <property type="match status" value="1"/>
</dbReference>
<dbReference type="Proteomes" id="UP001201980">
    <property type="component" value="Unassembled WGS sequence"/>
</dbReference>
<comment type="caution">
    <text evidence="3">The sequence shown here is derived from an EMBL/GenBank/DDBJ whole genome shotgun (WGS) entry which is preliminary data.</text>
</comment>
<protein>
    <submittedName>
        <fullName evidence="3">Uncharacterized protein</fullName>
    </submittedName>
</protein>
<evidence type="ECO:0000256" key="2">
    <source>
        <dbReference type="SAM" id="SignalP"/>
    </source>
</evidence>
<feature type="signal peptide" evidence="2">
    <location>
        <begin position="1"/>
        <end position="22"/>
    </location>
</feature>
<keyword evidence="2" id="KW-0732">Signal</keyword>
<evidence type="ECO:0000256" key="1">
    <source>
        <dbReference type="SAM" id="MobiDB-lite"/>
    </source>
</evidence>
<feature type="compositionally biased region" description="Polar residues" evidence="1">
    <location>
        <begin position="199"/>
        <end position="219"/>
    </location>
</feature>
<sequence length="242" mass="25580">MMGPRQLMVACLFPLFATGCIAESLPSSVTPTRTSSVTELKDQGVAEADPGVIPTQTEIDVWGPGLSSAWWSQIVATVVTSNDDWTSYCAFCRTDIEIPCTLPDGSFTFGLGTSTFFLSTPLPSSQTRTLECQLDGTTIATCLQSQGEDQDTVTSTYSGSNLEWGLLTLGERPNSLPTLELTTDAITDEAGHTIHQTDTRVTSTPTASENTSPNSMGTASISRSGNGMFMVVSAACIALAIL</sequence>
<proteinExistence type="predicted"/>
<keyword evidence="4" id="KW-1185">Reference proteome</keyword>
<accession>A0AAD5RZH9</accession>